<dbReference type="Gene3D" id="2.10.109.10">
    <property type="entry name" value="Umud Fragment, subunit A"/>
    <property type="match status" value="1"/>
</dbReference>
<dbReference type="PRINTS" id="PR00727">
    <property type="entry name" value="LEADERPTASE"/>
</dbReference>
<evidence type="ECO:0000256" key="6">
    <source>
        <dbReference type="RuleBase" id="RU362042"/>
    </source>
</evidence>
<dbReference type="PROSITE" id="PS00761">
    <property type="entry name" value="SPASE_I_3"/>
    <property type="match status" value="1"/>
</dbReference>
<feature type="transmembrane region" description="Helical" evidence="6">
    <location>
        <begin position="14"/>
        <end position="33"/>
    </location>
</feature>
<evidence type="ECO:0000259" key="7">
    <source>
        <dbReference type="Pfam" id="PF10502"/>
    </source>
</evidence>
<proteinExistence type="inferred from homology"/>
<keyword evidence="6" id="KW-0472">Membrane</keyword>
<dbReference type="CDD" id="cd06530">
    <property type="entry name" value="S26_SPase_I"/>
    <property type="match status" value="1"/>
</dbReference>
<evidence type="ECO:0000313" key="9">
    <source>
        <dbReference type="Proteomes" id="UP000176751"/>
    </source>
</evidence>
<comment type="subcellular location">
    <subcellularLocation>
        <location evidence="6">Membrane</location>
        <topology evidence="6">Single-pass type II membrane protein</topology>
    </subcellularLocation>
</comment>
<dbReference type="InterPro" id="IPR019758">
    <property type="entry name" value="Pept_S26A_signal_pept_1_CS"/>
</dbReference>
<comment type="caution">
    <text evidence="8">The sequence shown here is derived from an EMBL/GenBank/DDBJ whole genome shotgun (WGS) entry which is preliminary data.</text>
</comment>
<dbReference type="EMBL" id="MFCA01000029">
    <property type="protein sequence ID" value="OGE01119.1"/>
    <property type="molecule type" value="Genomic_DNA"/>
</dbReference>
<dbReference type="GO" id="GO:0016020">
    <property type="term" value="C:membrane"/>
    <property type="evidence" value="ECO:0007669"/>
    <property type="project" value="UniProtKB-SubCell"/>
</dbReference>
<feature type="active site" evidence="5">
    <location>
        <position position="85"/>
    </location>
</feature>
<evidence type="ECO:0000256" key="2">
    <source>
        <dbReference type="ARBA" id="ARBA00009370"/>
    </source>
</evidence>
<dbReference type="EC" id="3.4.21.89" evidence="3 6"/>
<dbReference type="Proteomes" id="UP000176751">
    <property type="component" value="Unassembled WGS sequence"/>
</dbReference>
<dbReference type="PANTHER" id="PTHR43390">
    <property type="entry name" value="SIGNAL PEPTIDASE I"/>
    <property type="match status" value="1"/>
</dbReference>
<dbReference type="STRING" id="1797737.A2196_00205"/>
<reference evidence="8 9" key="1">
    <citation type="journal article" date="2016" name="Nat. Commun.">
        <title>Thousands of microbial genomes shed light on interconnected biogeochemical processes in an aquifer system.</title>
        <authorList>
            <person name="Anantharaman K."/>
            <person name="Brown C.T."/>
            <person name="Hug L.A."/>
            <person name="Sharon I."/>
            <person name="Castelle C.J."/>
            <person name="Probst A.J."/>
            <person name="Thomas B.C."/>
            <person name="Singh A."/>
            <person name="Wilkins M.J."/>
            <person name="Karaoz U."/>
            <person name="Brodie E.L."/>
            <person name="Williams K.H."/>
            <person name="Hubbard S.S."/>
            <person name="Banfield J.F."/>
        </authorList>
    </citation>
    <scope>NUCLEOTIDE SEQUENCE [LARGE SCALE GENOMIC DNA]</scope>
</reference>
<feature type="domain" description="Peptidase S26" evidence="7">
    <location>
        <begin position="12"/>
        <end position="164"/>
    </location>
</feature>
<dbReference type="GO" id="GO:0009003">
    <property type="term" value="F:signal peptidase activity"/>
    <property type="evidence" value="ECO:0007669"/>
    <property type="project" value="UniProtKB-EC"/>
</dbReference>
<evidence type="ECO:0000256" key="5">
    <source>
        <dbReference type="PIRSR" id="PIRSR600223-1"/>
    </source>
</evidence>
<evidence type="ECO:0000256" key="1">
    <source>
        <dbReference type="ARBA" id="ARBA00000677"/>
    </source>
</evidence>
<keyword evidence="4 6" id="KW-0378">Hydrolase</keyword>
<dbReference type="AlphaFoldDB" id="A0A1F5HAK9"/>
<keyword evidence="6" id="KW-0812">Transmembrane</keyword>
<gene>
    <name evidence="8" type="ORF">A2196_00205</name>
</gene>
<organism evidence="8 9">
    <name type="scientific">Candidatus Curtissbacteria bacterium RIFOXYA1_FULL_41_14</name>
    <dbReference type="NCBI Taxonomy" id="1797737"/>
    <lineage>
        <taxon>Bacteria</taxon>
        <taxon>Candidatus Curtissiibacteriota</taxon>
    </lineage>
</organism>
<dbReference type="PROSITE" id="PS00760">
    <property type="entry name" value="SPASE_I_2"/>
    <property type="match status" value="1"/>
</dbReference>
<evidence type="ECO:0000313" key="8">
    <source>
        <dbReference type="EMBL" id="OGE01119.1"/>
    </source>
</evidence>
<keyword evidence="6" id="KW-0645">Protease</keyword>
<name>A0A1F5HAK9_9BACT</name>
<dbReference type="InterPro" id="IPR000223">
    <property type="entry name" value="Pept_S26A_signal_pept_1"/>
</dbReference>
<comment type="similarity">
    <text evidence="2 6">Belongs to the peptidase S26 family.</text>
</comment>
<dbReference type="NCBIfam" id="TIGR02227">
    <property type="entry name" value="sigpep_I_bact"/>
    <property type="match status" value="1"/>
</dbReference>
<sequence length="182" mass="20604">MDFRHAIWAVLREIIQTALISLAIFLFVYVFVVQPHRVKGGSMLPNFTDGELLLTEKISYYFSKPQRGDVLVFEAPNSQKVDFIKRIIGLPGESITIKDGSVFINDQKLTEDYLNSSTSGSVSIILSDDDYFVLGDNRNSSSDSRAFGPIKKNSFRGRSWLVYWPILKTDKSNGARFVSRTH</sequence>
<protein>
    <recommendedName>
        <fullName evidence="3 6">Signal peptidase I</fullName>
        <ecNumber evidence="3 6">3.4.21.89</ecNumber>
    </recommendedName>
</protein>
<feature type="active site" evidence="5">
    <location>
        <position position="42"/>
    </location>
</feature>
<dbReference type="InterPro" id="IPR019757">
    <property type="entry name" value="Pept_S26A_signal_pept_1_Lys-AS"/>
</dbReference>
<accession>A0A1F5HAK9</accession>
<dbReference type="Pfam" id="PF10502">
    <property type="entry name" value="Peptidase_S26"/>
    <property type="match status" value="1"/>
</dbReference>
<comment type="catalytic activity">
    <reaction evidence="1 6">
        <text>Cleavage of hydrophobic, N-terminal signal or leader sequences from secreted and periplasmic proteins.</text>
        <dbReference type="EC" id="3.4.21.89"/>
    </reaction>
</comment>
<dbReference type="GO" id="GO:0006465">
    <property type="term" value="P:signal peptide processing"/>
    <property type="evidence" value="ECO:0007669"/>
    <property type="project" value="InterPro"/>
</dbReference>
<dbReference type="PANTHER" id="PTHR43390:SF1">
    <property type="entry name" value="CHLOROPLAST PROCESSING PEPTIDASE"/>
    <property type="match status" value="1"/>
</dbReference>
<dbReference type="InterPro" id="IPR019533">
    <property type="entry name" value="Peptidase_S26"/>
</dbReference>
<dbReference type="SUPFAM" id="SSF51306">
    <property type="entry name" value="LexA/Signal peptidase"/>
    <property type="match status" value="1"/>
</dbReference>
<keyword evidence="6" id="KW-1133">Transmembrane helix</keyword>
<dbReference type="GO" id="GO:0004252">
    <property type="term" value="F:serine-type endopeptidase activity"/>
    <property type="evidence" value="ECO:0007669"/>
    <property type="project" value="InterPro"/>
</dbReference>
<dbReference type="InterPro" id="IPR036286">
    <property type="entry name" value="LexA/Signal_pep-like_sf"/>
</dbReference>
<evidence type="ECO:0000256" key="3">
    <source>
        <dbReference type="ARBA" id="ARBA00013208"/>
    </source>
</evidence>
<evidence type="ECO:0000256" key="4">
    <source>
        <dbReference type="ARBA" id="ARBA00022801"/>
    </source>
</evidence>